<dbReference type="SUPFAM" id="SSF54736">
    <property type="entry name" value="ClpS-like"/>
    <property type="match status" value="1"/>
</dbReference>
<dbReference type="InterPro" id="IPR003769">
    <property type="entry name" value="ClpS_core"/>
</dbReference>
<dbReference type="InterPro" id="IPR014719">
    <property type="entry name" value="Ribosomal_bL12_C/ClpS-like"/>
</dbReference>
<dbReference type="EMBL" id="BMGI01000003">
    <property type="protein sequence ID" value="GGD37824.1"/>
    <property type="molecule type" value="Genomic_DNA"/>
</dbReference>
<evidence type="ECO:0000256" key="1">
    <source>
        <dbReference type="HAMAP-Rule" id="MF_00302"/>
    </source>
</evidence>
<dbReference type="Pfam" id="PF02617">
    <property type="entry name" value="ClpS"/>
    <property type="match status" value="1"/>
</dbReference>
<dbReference type="GO" id="GO:0006508">
    <property type="term" value="P:proteolysis"/>
    <property type="evidence" value="ECO:0007669"/>
    <property type="project" value="UniProtKB-KW"/>
</dbReference>
<dbReference type="HAMAP" id="MF_00302">
    <property type="entry name" value="ClpS"/>
    <property type="match status" value="1"/>
</dbReference>
<proteinExistence type="inferred from homology"/>
<dbReference type="InterPro" id="IPR022935">
    <property type="entry name" value="ClpS"/>
</dbReference>
<dbReference type="Gene3D" id="3.30.1390.10">
    <property type="match status" value="1"/>
</dbReference>
<feature type="domain" description="Adaptor protein ClpS core" evidence="2">
    <location>
        <begin position="41"/>
        <end position="119"/>
    </location>
</feature>
<sequence>MTEQSSERIIVSQDRINPFLMAGEGDDGTGVAIQTKTRTQRPPMYKVLLLNDDFTPMEFVVMVLERFFGMNHAQAFELMLTVHKKGLAVVGVFTHEIAETKVTQVMEAARQHQHPLQCTMEKE</sequence>
<dbReference type="NCBIfam" id="NF000672">
    <property type="entry name" value="PRK00033.1-5"/>
    <property type="match status" value="1"/>
</dbReference>
<keyword evidence="4" id="KW-1185">Reference proteome</keyword>
<reference evidence="4" key="1">
    <citation type="journal article" date="2019" name="Int. J. Syst. Evol. Microbiol.">
        <title>The Global Catalogue of Microorganisms (GCM) 10K type strain sequencing project: providing services to taxonomists for standard genome sequencing and annotation.</title>
        <authorList>
            <consortium name="The Broad Institute Genomics Platform"/>
            <consortium name="The Broad Institute Genome Sequencing Center for Infectious Disease"/>
            <person name="Wu L."/>
            <person name="Ma J."/>
        </authorList>
    </citation>
    <scope>NUCLEOTIDE SEQUENCE [LARGE SCALE GENOMIC DNA]</scope>
    <source>
        <strain evidence="4">CGMCC 1.12922</strain>
    </source>
</reference>
<keyword evidence="3" id="KW-0378">Hydrolase</keyword>
<comment type="function">
    <text evidence="1">Involved in the modulation of the specificity of the ClpAP-mediated ATP-dependent protein degradation.</text>
</comment>
<comment type="similarity">
    <text evidence="1">Belongs to the ClpS family.</text>
</comment>
<name>A0ABQ1QN91_9RHOB</name>
<keyword evidence="3" id="KW-0645">Protease</keyword>
<dbReference type="Proteomes" id="UP000617355">
    <property type="component" value="Unassembled WGS sequence"/>
</dbReference>
<protein>
    <recommendedName>
        <fullName evidence="1">ATP-dependent Clp protease adapter protein ClpS</fullName>
    </recommendedName>
</protein>
<gene>
    <name evidence="1 3" type="primary">clpS</name>
    <name evidence="3" type="ORF">GCM10011358_21980</name>
</gene>
<accession>A0ABQ1QN91</accession>
<organism evidence="3 4">
    <name type="scientific">Sinisalibacter lacisalsi</name>
    <dbReference type="NCBI Taxonomy" id="1526570"/>
    <lineage>
        <taxon>Bacteria</taxon>
        <taxon>Pseudomonadati</taxon>
        <taxon>Pseudomonadota</taxon>
        <taxon>Alphaproteobacteria</taxon>
        <taxon>Rhodobacterales</taxon>
        <taxon>Roseobacteraceae</taxon>
        <taxon>Sinisalibacter</taxon>
    </lineage>
</organism>
<comment type="caution">
    <text evidence="3">The sequence shown here is derived from an EMBL/GenBank/DDBJ whole genome shotgun (WGS) entry which is preliminary data.</text>
</comment>
<dbReference type="GO" id="GO:0008233">
    <property type="term" value="F:peptidase activity"/>
    <property type="evidence" value="ECO:0007669"/>
    <property type="project" value="UniProtKB-KW"/>
</dbReference>
<comment type="subunit">
    <text evidence="1">Binds to the N-terminal domain of the chaperone ClpA.</text>
</comment>
<evidence type="ECO:0000313" key="3">
    <source>
        <dbReference type="EMBL" id="GGD37824.1"/>
    </source>
</evidence>
<dbReference type="PANTHER" id="PTHR33473:SF19">
    <property type="entry name" value="ATP-DEPENDENT CLP PROTEASE ADAPTER PROTEIN CLPS"/>
    <property type="match status" value="1"/>
</dbReference>
<dbReference type="PANTHER" id="PTHR33473">
    <property type="entry name" value="ATP-DEPENDENT CLP PROTEASE ADAPTER PROTEIN CLPS1, CHLOROPLASTIC"/>
    <property type="match status" value="1"/>
</dbReference>
<evidence type="ECO:0000313" key="4">
    <source>
        <dbReference type="Proteomes" id="UP000617355"/>
    </source>
</evidence>
<evidence type="ECO:0000259" key="2">
    <source>
        <dbReference type="Pfam" id="PF02617"/>
    </source>
</evidence>